<comment type="catalytic activity">
    <reaction evidence="11">
        <text>Preferential cleavage: (Ac)2-L-Lys-D-Ala-|-D-Ala. Also transpeptidation of peptidyl-alanyl moieties that are N-acyl substituents of D-alanine.</text>
        <dbReference type="EC" id="3.4.16.4"/>
    </reaction>
</comment>
<gene>
    <name evidence="17" type="ORF">DKT77_06745</name>
</gene>
<feature type="active site" evidence="12">
    <location>
        <position position="117"/>
    </location>
</feature>
<name>A0A2V2LJ35_9RHOB</name>
<evidence type="ECO:0000259" key="16">
    <source>
        <dbReference type="SMART" id="SM00936"/>
    </source>
</evidence>
<dbReference type="InterPro" id="IPR012907">
    <property type="entry name" value="Peptidase_S11_C"/>
</dbReference>
<dbReference type="Proteomes" id="UP000245680">
    <property type="component" value="Unassembled WGS sequence"/>
</dbReference>
<dbReference type="GO" id="GO:0071555">
    <property type="term" value="P:cell wall organization"/>
    <property type="evidence" value="ECO:0007669"/>
    <property type="project" value="UniProtKB-KW"/>
</dbReference>
<dbReference type="PRINTS" id="PR00725">
    <property type="entry name" value="DADACBPTASE1"/>
</dbReference>
<dbReference type="AlphaFoldDB" id="A0A2V2LJ35"/>
<dbReference type="EC" id="3.4.16.4" evidence="3"/>
<feature type="domain" description="Peptidase S11 D-Ala-D-Ala carboxypeptidase A C-terminal" evidence="16">
    <location>
        <begin position="272"/>
        <end position="362"/>
    </location>
</feature>
<dbReference type="SMART" id="SM00936">
    <property type="entry name" value="PBP5_C"/>
    <property type="match status" value="1"/>
</dbReference>
<proteinExistence type="inferred from homology"/>
<keyword evidence="9" id="KW-0573">Peptidoglycan synthesis</keyword>
<reference evidence="17 18" key="1">
    <citation type="submission" date="2018-05" db="EMBL/GenBank/DDBJ databases">
        <title>Rhodobacteraceae gen. nov., sp. nov. isolated from sea water.</title>
        <authorList>
            <person name="Ren Y."/>
        </authorList>
    </citation>
    <scope>NUCLEOTIDE SEQUENCE [LARGE SCALE GENOMIC DNA]</scope>
    <source>
        <strain evidence="17 18">TG-679</strain>
    </source>
</reference>
<evidence type="ECO:0000256" key="13">
    <source>
        <dbReference type="PIRSR" id="PIRSR618044-2"/>
    </source>
</evidence>
<sequence length="388" mass="42297">MLKPLLIAGLLGLAAALPAPAQTAFETRAETAYVLDLNTHTVLMNKNGYAPMPPASMSKLMTLFMLFEALRDNPNITLDTRFGVSTKAREMGGSTMFLNERDRPTAEELIKGIIVQSGNDATVVVAEGLAGNEAHFAELMTERARELGMENTTLTNASGWPAPNHRMSMRDLAILAQHLIEDFPEYYEYFAMPEWEFDGRAPQNRFNRNPLLGLGIGADGLKTGHTQEAGYGLVGSAKQGDRRVVFVISGLPTAKARAEEAERIVSWAFRQFLETKIAAEGTRIADAPVWMGDATRVGLVAPEDLTVLVEAVSREEMRTELVYDAPLQAPIAAGDRVAELVVTREGLPEARLPLVADRDVTYGGFVPRLRSAGLTLVNRLTQQAGALF</sequence>
<dbReference type="Pfam" id="PF07943">
    <property type="entry name" value="PBP5_C"/>
    <property type="match status" value="1"/>
</dbReference>
<dbReference type="Gene3D" id="2.60.410.10">
    <property type="entry name" value="D-Ala-D-Ala carboxypeptidase, C-terminal domain"/>
    <property type="match status" value="1"/>
</dbReference>
<organism evidence="17 18">
    <name type="scientific">Meridianimarinicoccus roseus</name>
    <dbReference type="NCBI Taxonomy" id="2072018"/>
    <lineage>
        <taxon>Bacteria</taxon>
        <taxon>Pseudomonadati</taxon>
        <taxon>Pseudomonadota</taxon>
        <taxon>Alphaproteobacteria</taxon>
        <taxon>Rhodobacterales</taxon>
        <taxon>Paracoccaceae</taxon>
        <taxon>Meridianimarinicoccus</taxon>
    </lineage>
</organism>
<dbReference type="Gene3D" id="3.40.710.10">
    <property type="entry name" value="DD-peptidase/beta-lactamase superfamily"/>
    <property type="match status" value="1"/>
</dbReference>
<evidence type="ECO:0000256" key="3">
    <source>
        <dbReference type="ARBA" id="ARBA00012448"/>
    </source>
</evidence>
<evidence type="ECO:0000256" key="5">
    <source>
        <dbReference type="ARBA" id="ARBA00022670"/>
    </source>
</evidence>
<dbReference type="SUPFAM" id="SSF56601">
    <property type="entry name" value="beta-lactamase/transpeptidase-like"/>
    <property type="match status" value="1"/>
</dbReference>
<keyword evidence="4 17" id="KW-0121">Carboxypeptidase</keyword>
<feature type="active site" description="Proton acceptor" evidence="12">
    <location>
        <position position="59"/>
    </location>
</feature>
<evidence type="ECO:0000256" key="6">
    <source>
        <dbReference type="ARBA" id="ARBA00022729"/>
    </source>
</evidence>
<dbReference type="OrthoDB" id="9795979at2"/>
<evidence type="ECO:0000256" key="12">
    <source>
        <dbReference type="PIRSR" id="PIRSR618044-1"/>
    </source>
</evidence>
<dbReference type="GO" id="GO:0006508">
    <property type="term" value="P:proteolysis"/>
    <property type="evidence" value="ECO:0007669"/>
    <property type="project" value="UniProtKB-KW"/>
</dbReference>
<dbReference type="PANTHER" id="PTHR21581">
    <property type="entry name" value="D-ALANYL-D-ALANINE CARBOXYPEPTIDASE"/>
    <property type="match status" value="1"/>
</dbReference>
<evidence type="ECO:0000256" key="4">
    <source>
        <dbReference type="ARBA" id="ARBA00022645"/>
    </source>
</evidence>
<keyword evidence="10" id="KW-0961">Cell wall biogenesis/degradation</keyword>
<evidence type="ECO:0000256" key="7">
    <source>
        <dbReference type="ARBA" id="ARBA00022801"/>
    </source>
</evidence>
<evidence type="ECO:0000256" key="8">
    <source>
        <dbReference type="ARBA" id="ARBA00022960"/>
    </source>
</evidence>
<keyword evidence="8" id="KW-0133">Cell shape</keyword>
<dbReference type="InterPro" id="IPR018044">
    <property type="entry name" value="Peptidase_S11"/>
</dbReference>
<dbReference type="InterPro" id="IPR012338">
    <property type="entry name" value="Beta-lactam/transpept-like"/>
</dbReference>
<evidence type="ECO:0000256" key="11">
    <source>
        <dbReference type="ARBA" id="ARBA00034000"/>
    </source>
</evidence>
<feature type="signal peptide" evidence="15">
    <location>
        <begin position="1"/>
        <end position="21"/>
    </location>
</feature>
<dbReference type="GO" id="GO:0009002">
    <property type="term" value="F:serine-type D-Ala-D-Ala carboxypeptidase activity"/>
    <property type="evidence" value="ECO:0007669"/>
    <property type="project" value="UniProtKB-EC"/>
</dbReference>
<evidence type="ECO:0000256" key="10">
    <source>
        <dbReference type="ARBA" id="ARBA00023316"/>
    </source>
</evidence>
<dbReference type="GO" id="GO:0009252">
    <property type="term" value="P:peptidoglycan biosynthetic process"/>
    <property type="evidence" value="ECO:0007669"/>
    <property type="project" value="UniProtKB-UniPathway"/>
</dbReference>
<evidence type="ECO:0000256" key="2">
    <source>
        <dbReference type="ARBA" id="ARBA00007164"/>
    </source>
</evidence>
<evidence type="ECO:0000256" key="1">
    <source>
        <dbReference type="ARBA" id="ARBA00004752"/>
    </source>
</evidence>
<keyword evidence="18" id="KW-1185">Reference proteome</keyword>
<accession>A0A2V2LJ35</accession>
<evidence type="ECO:0000256" key="15">
    <source>
        <dbReference type="SAM" id="SignalP"/>
    </source>
</evidence>
<dbReference type="InterPro" id="IPR037167">
    <property type="entry name" value="Peptidase_S11_C_sf"/>
</dbReference>
<comment type="caution">
    <text evidence="17">The sequence shown here is derived from an EMBL/GenBank/DDBJ whole genome shotgun (WGS) entry which is preliminary data.</text>
</comment>
<keyword evidence="7" id="KW-0378">Hydrolase</keyword>
<comment type="pathway">
    <text evidence="1">Cell wall biogenesis; peptidoglycan biosynthesis.</text>
</comment>
<keyword evidence="5" id="KW-0645">Protease</keyword>
<feature type="chain" id="PRO_5016131043" description="serine-type D-Ala-D-Ala carboxypeptidase" evidence="15">
    <location>
        <begin position="22"/>
        <end position="388"/>
    </location>
</feature>
<feature type="binding site" evidence="13">
    <location>
        <position position="222"/>
    </location>
    <ligand>
        <name>substrate</name>
    </ligand>
</feature>
<dbReference type="RefSeq" id="WP_109810946.1">
    <property type="nucleotide sequence ID" value="NZ_QGKU01000026.1"/>
</dbReference>
<keyword evidence="6 15" id="KW-0732">Signal</keyword>
<evidence type="ECO:0000256" key="14">
    <source>
        <dbReference type="RuleBase" id="RU004016"/>
    </source>
</evidence>
<dbReference type="UniPathway" id="UPA00219"/>
<evidence type="ECO:0000256" key="9">
    <source>
        <dbReference type="ARBA" id="ARBA00022984"/>
    </source>
</evidence>
<protein>
    <recommendedName>
        <fullName evidence="3">serine-type D-Ala-D-Ala carboxypeptidase</fullName>
        <ecNumber evidence="3">3.4.16.4</ecNumber>
    </recommendedName>
</protein>
<dbReference type="PANTHER" id="PTHR21581:SF6">
    <property type="entry name" value="TRAFFICKING PROTEIN PARTICLE COMPLEX SUBUNIT 12"/>
    <property type="match status" value="1"/>
</dbReference>
<comment type="similarity">
    <text evidence="2 14">Belongs to the peptidase S11 family.</text>
</comment>
<feature type="active site" description="Acyl-ester intermediate" evidence="12">
    <location>
        <position position="56"/>
    </location>
</feature>
<dbReference type="EMBL" id="QGKU01000026">
    <property type="protein sequence ID" value="PWR03544.1"/>
    <property type="molecule type" value="Genomic_DNA"/>
</dbReference>
<evidence type="ECO:0000313" key="18">
    <source>
        <dbReference type="Proteomes" id="UP000245680"/>
    </source>
</evidence>
<dbReference type="Pfam" id="PF00768">
    <property type="entry name" value="Peptidase_S11"/>
    <property type="match status" value="1"/>
</dbReference>
<evidence type="ECO:0000313" key="17">
    <source>
        <dbReference type="EMBL" id="PWR03544.1"/>
    </source>
</evidence>
<dbReference type="InterPro" id="IPR001967">
    <property type="entry name" value="Peptidase_S11_N"/>
</dbReference>
<dbReference type="GO" id="GO:0008360">
    <property type="term" value="P:regulation of cell shape"/>
    <property type="evidence" value="ECO:0007669"/>
    <property type="project" value="UniProtKB-KW"/>
</dbReference>